<keyword evidence="6" id="KW-0547">Nucleotide-binding</keyword>
<evidence type="ECO:0000256" key="11">
    <source>
        <dbReference type="ARBA" id="ARBA00068150"/>
    </source>
</evidence>
<dbReference type="GO" id="GO:0005737">
    <property type="term" value="C:cytoplasm"/>
    <property type="evidence" value="ECO:0007669"/>
    <property type="project" value="InterPro"/>
</dbReference>
<dbReference type="Gene3D" id="2.10.70.100">
    <property type="match status" value="1"/>
</dbReference>
<dbReference type="EMBL" id="CAACVJ010000058">
    <property type="protein sequence ID" value="VEP12508.1"/>
    <property type="molecule type" value="Genomic_DNA"/>
</dbReference>
<comment type="similarity">
    <text evidence="2">In the N-terminal section; belongs to the phytochrome family.</text>
</comment>
<keyword evidence="7" id="KW-0418">Kinase</keyword>
<dbReference type="Pfam" id="PF02518">
    <property type="entry name" value="HATPase_c"/>
    <property type="match status" value="1"/>
</dbReference>
<evidence type="ECO:0000256" key="2">
    <source>
        <dbReference type="ARBA" id="ARBA00006402"/>
    </source>
</evidence>
<proteinExistence type="inferred from homology"/>
<dbReference type="InterPro" id="IPR036097">
    <property type="entry name" value="HisK_dim/P_sf"/>
</dbReference>
<evidence type="ECO:0000256" key="4">
    <source>
        <dbReference type="ARBA" id="ARBA00022553"/>
    </source>
</evidence>
<evidence type="ECO:0000256" key="13">
    <source>
        <dbReference type="PROSITE-ProRule" id="PRU00050"/>
    </source>
</evidence>
<dbReference type="Pfam" id="PF08448">
    <property type="entry name" value="PAS_4"/>
    <property type="match status" value="1"/>
</dbReference>
<feature type="domain" description="Histidine kinase" evidence="16">
    <location>
        <begin position="1128"/>
        <end position="1350"/>
    </location>
</feature>
<dbReference type="PROSITE" id="PS50112">
    <property type="entry name" value="PAS"/>
    <property type="match status" value="1"/>
</dbReference>
<evidence type="ECO:0000259" key="19">
    <source>
        <dbReference type="PROSITE" id="PS50113"/>
    </source>
</evidence>
<dbReference type="PRINTS" id="PR00996">
    <property type="entry name" value="CHERMTFRASE"/>
</dbReference>
<evidence type="ECO:0000256" key="7">
    <source>
        <dbReference type="ARBA" id="ARBA00022777"/>
    </source>
</evidence>
<comment type="catalytic activity">
    <reaction evidence="1">
        <text>ATP + protein L-histidine = ADP + protein N-phospho-L-histidine.</text>
        <dbReference type="EC" id="2.7.13.3"/>
    </reaction>
</comment>
<feature type="active site" evidence="13">
    <location>
        <position position="19"/>
    </location>
</feature>
<feature type="coiled-coil region" evidence="15">
    <location>
        <begin position="651"/>
        <end position="706"/>
    </location>
</feature>
<dbReference type="PROSITE" id="PS50109">
    <property type="entry name" value="HIS_KIN"/>
    <property type="match status" value="1"/>
</dbReference>
<dbReference type="GO" id="GO:0008757">
    <property type="term" value="F:S-adenosylmethionine-dependent methyltransferase activity"/>
    <property type="evidence" value="ECO:0007669"/>
    <property type="project" value="InterPro"/>
</dbReference>
<evidence type="ECO:0000256" key="6">
    <source>
        <dbReference type="ARBA" id="ARBA00022741"/>
    </source>
</evidence>
<dbReference type="SUPFAM" id="SSF52738">
    <property type="entry name" value="Methylesterase CheB, C-terminal domain"/>
    <property type="match status" value="1"/>
</dbReference>
<dbReference type="FunFam" id="3.30.565.10:FF:000010">
    <property type="entry name" value="Sensor histidine kinase RcsC"/>
    <property type="match status" value="1"/>
</dbReference>
<dbReference type="SMART" id="SM00388">
    <property type="entry name" value="HisKA"/>
    <property type="match status" value="1"/>
</dbReference>
<dbReference type="Pfam" id="PF08447">
    <property type="entry name" value="PAS_3"/>
    <property type="match status" value="1"/>
</dbReference>
<feature type="active site" evidence="13">
    <location>
        <position position="46"/>
    </location>
</feature>
<dbReference type="Pfam" id="PF01739">
    <property type="entry name" value="CheR"/>
    <property type="match status" value="1"/>
</dbReference>
<evidence type="ECO:0000256" key="1">
    <source>
        <dbReference type="ARBA" id="ARBA00000085"/>
    </source>
</evidence>
<evidence type="ECO:0000259" key="20">
    <source>
        <dbReference type="PROSITE" id="PS50122"/>
    </source>
</evidence>
<keyword evidence="9" id="KW-0902">Two-component regulatory system</keyword>
<keyword evidence="5" id="KW-0808">Transferase</keyword>
<dbReference type="SMART" id="SM00138">
    <property type="entry name" value="MeTrc"/>
    <property type="match status" value="1"/>
</dbReference>
<dbReference type="InterPro" id="IPR000014">
    <property type="entry name" value="PAS"/>
</dbReference>
<dbReference type="PROSITE" id="PS50113">
    <property type="entry name" value="PAC"/>
    <property type="match status" value="1"/>
</dbReference>
<evidence type="ECO:0000256" key="3">
    <source>
        <dbReference type="ARBA" id="ARBA00012438"/>
    </source>
</evidence>
<accession>A0A563VM66</accession>
<dbReference type="InterPro" id="IPR013656">
    <property type="entry name" value="PAS_4"/>
</dbReference>
<dbReference type="Gene3D" id="1.10.287.130">
    <property type="match status" value="1"/>
</dbReference>
<dbReference type="Pfam" id="PF00072">
    <property type="entry name" value="Response_reg"/>
    <property type="match status" value="1"/>
</dbReference>
<dbReference type="InterPro" id="IPR022641">
    <property type="entry name" value="CheR_N"/>
</dbReference>
<dbReference type="Pfam" id="PF03705">
    <property type="entry name" value="CheR_N"/>
    <property type="match status" value="1"/>
</dbReference>
<feature type="domain" description="CheR-type methyltransferase" evidence="21">
    <location>
        <begin position="201"/>
        <end position="475"/>
    </location>
</feature>
<evidence type="ECO:0000259" key="17">
    <source>
        <dbReference type="PROSITE" id="PS50110"/>
    </source>
</evidence>
<evidence type="ECO:0000259" key="18">
    <source>
        <dbReference type="PROSITE" id="PS50112"/>
    </source>
</evidence>
<dbReference type="CDD" id="cd17546">
    <property type="entry name" value="REC_hyHK_CKI1_RcsC-like"/>
    <property type="match status" value="1"/>
</dbReference>
<evidence type="ECO:0000256" key="12">
    <source>
        <dbReference type="ARBA" id="ARBA00074306"/>
    </source>
</evidence>
<feature type="domain" description="PAC" evidence="19">
    <location>
        <begin position="1048"/>
        <end position="1100"/>
    </location>
</feature>
<keyword evidence="4 14" id="KW-0597">Phosphoprotein</keyword>
<evidence type="ECO:0000256" key="8">
    <source>
        <dbReference type="ARBA" id="ARBA00022840"/>
    </source>
</evidence>
<dbReference type="InterPro" id="IPR035965">
    <property type="entry name" value="PAS-like_dom_sf"/>
</dbReference>
<evidence type="ECO:0000256" key="10">
    <source>
        <dbReference type="ARBA" id="ARBA00064003"/>
    </source>
</evidence>
<dbReference type="Pfam" id="PF13596">
    <property type="entry name" value="PAS_10"/>
    <property type="match status" value="1"/>
</dbReference>
<dbReference type="Gene3D" id="3.40.50.2300">
    <property type="match status" value="1"/>
</dbReference>
<evidence type="ECO:0000256" key="5">
    <source>
        <dbReference type="ARBA" id="ARBA00022679"/>
    </source>
</evidence>
<feature type="modified residue" description="4-aspartylphosphate" evidence="14">
    <location>
        <position position="1428"/>
    </location>
</feature>
<dbReference type="SUPFAM" id="SSF52172">
    <property type="entry name" value="CheY-like"/>
    <property type="match status" value="1"/>
</dbReference>
<feature type="domain" description="Response regulatory" evidence="17">
    <location>
        <begin position="1379"/>
        <end position="1496"/>
    </location>
</feature>
<dbReference type="SUPFAM" id="SSF47384">
    <property type="entry name" value="Homodimeric domain of signal transducing histidine kinase"/>
    <property type="match status" value="1"/>
</dbReference>
<dbReference type="SUPFAM" id="SSF55785">
    <property type="entry name" value="PYP-like sensor domain (PAS domain)"/>
    <property type="match status" value="3"/>
</dbReference>
<dbReference type="InterPro" id="IPR013655">
    <property type="entry name" value="PAS_fold_3"/>
</dbReference>
<dbReference type="GO" id="GO:0006935">
    <property type="term" value="P:chemotaxis"/>
    <property type="evidence" value="ECO:0007669"/>
    <property type="project" value="UniProtKB-UniRule"/>
</dbReference>
<dbReference type="InterPro" id="IPR035909">
    <property type="entry name" value="CheB_C"/>
</dbReference>
<gene>
    <name evidence="22" type="ORF">H1P_1500008</name>
</gene>
<dbReference type="CDD" id="cd00130">
    <property type="entry name" value="PAS"/>
    <property type="match status" value="1"/>
</dbReference>
<evidence type="ECO:0000259" key="21">
    <source>
        <dbReference type="PROSITE" id="PS50123"/>
    </source>
</evidence>
<dbReference type="SMART" id="SM00448">
    <property type="entry name" value="REC"/>
    <property type="match status" value="1"/>
</dbReference>
<dbReference type="PANTHER" id="PTHR45339:SF1">
    <property type="entry name" value="HYBRID SIGNAL TRANSDUCTION HISTIDINE KINASE J"/>
    <property type="match status" value="1"/>
</dbReference>
<keyword evidence="8" id="KW-0067">ATP-binding</keyword>
<dbReference type="InterPro" id="IPR000700">
    <property type="entry name" value="PAS-assoc_C"/>
</dbReference>
<evidence type="ECO:0000256" key="15">
    <source>
        <dbReference type="SAM" id="Coils"/>
    </source>
</evidence>
<dbReference type="InterPro" id="IPR029063">
    <property type="entry name" value="SAM-dependent_MTases_sf"/>
</dbReference>
<keyword evidence="13 22" id="KW-0378">Hydrolase</keyword>
<dbReference type="Pfam" id="PF01339">
    <property type="entry name" value="CheB_methylest"/>
    <property type="match status" value="1"/>
</dbReference>
<dbReference type="Gene3D" id="3.40.50.180">
    <property type="entry name" value="Methylesterase CheB, C-terminal domain"/>
    <property type="match status" value="1"/>
</dbReference>
<dbReference type="Pfam" id="PF00512">
    <property type="entry name" value="HisKA"/>
    <property type="match status" value="1"/>
</dbReference>
<dbReference type="Gene3D" id="3.40.50.150">
    <property type="entry name" value="Vaccinia Virus protein VP39"/>
    <property type="match status" value="1"/>
</dbReference>
<evidence type="ECO:0000256" key="14">
    <source>
        <dbReference type="PROSITE-ProRule" id="PRU00169"/>
    </source>
</evidence>
<dbReference type="EC" id="2.7.13.3" evidence="3"/>
<feature type="domain" description="PAS" evidence="18">
    <location>
        <begin position="839"/>
        <end position="908"/>
    </location>
</feature>
<dbReference type="PROSITE" id="PS50123">
    <property type="entry name" value="CHER"/>
    <property type="match status" value="1"/>
</dbReference>
<dbReference type="InterPro" id="IPR001789">
    <property type="entry name" value="Sig_transdc_resp-reg_receiver"/>
</dbReference>
<protein>
    <recommendedName>
        <fullName evidence="12">Circadian input-output histidine kinase CikA</fullName>
        <ecNumber evidence="3">2.7.13.3</ecNumber>
    </recommendedName>
    <alternativeName>
        <fullName evidence="11">Sensory/regulatory protein RpfC</fullName>
    </alternativeName>
</protein>
<dbReference type="SMART" id="SM00387">
    <property type="entry name" value="HATPase_c"/>
    <property type="match status" value="1"/>
</dbReference>
<dbReference type="CDD" id="cd16922">
    <property type="entry name" value="HATPase_EvgS-ArcB-TorS-like"/>
    <property type="match status" value="1"/>
</dbReference>
<dbReference type="SUPFAM" id="SSF55874">
    <property type="entry name" value="ATPase domain of HSP90 chaperone/DNA topoisomerase II/histidine kinase"/>
    <property type="match status" value="1"/>
</dbReference>
<evidence type="ECO:0000313" key="22">
    <source>
        <dbReference type="EMBL" id="VEP12508.1"/>
    </source>
</evidence>
<dbReference type="FunFam" id="1.10.287.130:FF:000002">
    <property type="entry name" value="Two-component osmosensing histidine kinase"/>
    <property type="match status" value="1"/>
</dbReference>
<keyword evidence="15" id="KW-0175">Coiled coil</keyword>
<dbReference type="GO" id="GO:0008984">
    <property type="term" value="F:protein-glutamate methylesterase activity"/>
    <property type="evidence" value="ECO:0007669"/>
    <property type="project" value="InterPro"/>
</dbReference>
<evidence type="ECO:0000313" key="23">
    <source>
        <dbReference type="Proteomes" id="UP000320055"/>
    </source>
</evidence>
<dbReference type="CDD" id="cd16434">
    <property type="entry name" value="CheB-CheR_fusion"/>
    <property type="match status" value="1"/>
</dbReference>
<dbReference type="GO" id="GO:0000156">
    <property type="term" value="F:phosphorelay response regulator activity"/>
    <property type="evidence" value="ECO:0007669"/>
    <property type="project" value="InterPro"/>
</dbReference>
<evidence type="ECO:0000256" key="9">
    <source>
        <dbReference type="ARBA" id="ARBA00023012"/>
    </source>
</evidence>
<dbReference type="SUPFAM" id="SSF53335">
    <property type="entry name" value="S-adenosyl-L-methionine-dependent methyltransferases"/>
    <property type="match status" value="1"/>
</dbReference>
<dbReference type="GO" id="GO:0000155">
    <property type="term" value="F:phosphorelay sensor kinase activity"/>
    <property type="evidence" value="ECO:0007669"/>
    <property type="project" value="InterPro"/>
</dbReference>
<dbReference type="InterPro" id="IPR003661">
    <property type="entry name" value="HisK_dim/P_dom"/>
</dbReference>
<dbReference type="InterPro" id="IPR003594">
    <property type="entry name" value="HATPase_dom"/>
</dbReference>
<dbReference type="InterPro" id="IPR000673">
    <property type="entry name" value="Sig_transdc_resp-reg_Me-estase"/>
</dbReference>
<reference evidence="22 23" key="1">
    <citation type="submission" date="2019-01" db="EMBL/GenBank/DDBJ databases">
        <authorList>
            <person name="Brito A."/>
        </authorList>
    </citation>
    <scope>NUCLEOTIDE SEQUENCE [LARGE SCALE GENOMIC DNA]</scope>
    <source>
        <strain evidence="22">1</strain>
    </source>
</reference>
<feature type="domain" description="CheB-type methylesterase" evidence="20">
    <location>
        <begin position="13"/>
        <end position="194"/>
    </location>
</feature>
<dbReference type="InterPro" id="IPR022642">
    <property type="entry name" value="CheR_C"/>
</dbReference>
<dbReference type="InterPro" id="IPR011006">
    <property type="entry name" value="CheY-like_superfamily"/>
</dbReference>
<sequence>MTNSFSDSKNFFLVAIGASAGGVQALESFFGNLPDHPNAAFIVVQHLSPDFKSMMTEILQRKTIMPVRSIEDGMEIEPSHVYVLPPRKHLVVNERRLCLLESPDSFDYPIDKFFRSLVEGWGEKKIAILLSGTGNDGTEGIQAIGRVGGIGLVQSPETAQFNSMPSSAIPSGLVDEILSPQELAQTVFELIRFSDNFPDSSTEEAVLIDPEQLQTILNVLAEREEIDFSHYKISTLSRRIHHRCALTHCENLKEYIDLLEDSEEEQKFLRRDLLIGVTQFFRDTPAWEFLESTVLPEIIERLQPHQQMRVWVSACASGEEAYSIAMLVDEAISQTNKEIQVKIFATDLDTNALEITAKGIYPESISNNITPERLEKYFTFTGEYFQVKRFLREMLIVAPHDLTKNAGFSKMNLVSCRNVLIYMQPQLQHQVLRLLHFALAPQGILFLGGSETLGDLSEEFSIVHTKWKMFRKRRDITLSIGQIARQTMVTKLPGLTRGRSKSNQQLDRLLREVFKYCLNERQLTCLLVDRDNLLIRVFYNAAELLEFPVGEAMLDVIEIVNTGLKLPLSTALHRARRDRQSVLYTGIKVDRRGEELNVTLRVGKEADNTSLGDYLIVVLEVEAPTVVPPVAMRFDLDEEAAQQITELEYELLQTRENLQVTIEELETTNEEQQATNEELLASNEELQSINEELQSVNEELYTVNAEHQSKIAELTQLNNDIDNLLRSTDIGVVFLDSHLNIRKFTPAATEAINIKPKDTGRPLADITNNLELRDLSGILQQVIDREQPLEQEVSIAKTGVQLLMRVNLYLREDGQNDGVVVTFVKIEELKRTQAKLRGANSLLENLYSTSPAGLSLHDSELKYLRINQALADINGVSIDEHIGKTAREVIPNLADSIEPVLRQVIETDRPVCNVEMNGSTSAEPNVIRYWTASFYPVDLLNGNRGVGSVVMEISDRIEAEANLRESEAKLLEAQKLANIGNWEINVQIEQFEIGSARAIWSAELYAIYGLDSQQPVPTFDELIQLHPTEDQKTIRDAFQQLISDSTPFNLDIRYDSTNGEVRYLNSIGRAVCDSNEQVIKLYGTVMDITERKQIEAELMRQNRALEEAIAVAQAADSANQAKSDFLANMSHEIRTPMNAILAVGQLLDLTELNAEQRGLLKTLKSNGTRLLTLIDDILDLSKIEARELKLNLQPFGIVQVAQNLLESFTPQTQAKGLELSLTISDELPPYFIGDDFRLQQVLNNLVGNALKFTEQGEIRIEIVPQEKISADMAIVRFTVEDTGIGIPQQQQEKLFQAFTQADSSTTRQYGGTGLGLTISRRIVELMGGELGVESIVGEGSTFWFTLPLRIADMVRDIEQSETNPSLPSETPIDSSQSKSLLIVDDNLDNRDLLFMMLQPLDYELDCVNNGQEVLECLESREYDLILMDCQMPILDGYQTTQIVRQREGKQRHTIIIGLTGNAMTGDRQKCLDAGMDDYVTKPIDLNNLTTVIEQWLST</sequence>
<dbReference type="InterPro" id="IPR005467">
    <property type="entry name" value="His_kinase_dom"/>
</dbReference>
<dbReference type="GO" id="GO:0005524">
    <property type="term" value="F:ATP binding"/>
    <property type="evidence" value="ECO:0007669"/>
    <property type="project" value="UniProtKB-KW"/>
</dbReference>
<comment type="subunit">
    <text evidence="10">At low DSF concentrations, interacts with RpfF.</text>
</comment>
<dbReference type="Proteomes" id="UP000320055">
    <property type="component" value="Unassembled WGS sequence"/>
</dbReference>
<feature type="active site" evidence="13">
    <location>
        <position position="136"/>
    </location>
</feature>
<dbReference type="InterPro" id="IPR036890">
    <property type="entry name" value="HATPase_C_sf"/>
</dbReference>
<dbReference type="Gene3D" id="3.30.450.20">
    <property type="entry name" value="PAS domain"/>
    <property type="match status" value="3"/>
</dbReference>
<dbReference type="OrthoDB" id="9799157at2"/>
<dbReference type="RefSeq" id="WP_144870466.1">
    <property type="nucleotide sequence ID" value="NZ_LR213901.1"/>
</dbReference>
<keyword evidence="13" id="KW-0145">Chemotaxis</keyword>
<name>A0A563VM66_9CYAN</name>
<keyword evidence="23" id="KW-1185">Reference proteome</keyword>
<organism evidence="22 23">
    <name type="scientific">Hyella patelloides LEGE 07179</name>
    <dbReference type="NCBI Taxonomy" id="945734"/>
    <lineage>
        <taxon>Bacteria</taxon>
        <taxon>Bacillati</taxon>
        <taxon>Cyanobacteriota</taxon>
        <taxon>Cyanophyceae</taxon>
        <taxon>Pleurocapsales</taxon>
        <taxon>Hyellaceae</taxon>
        <taxon>Hyella</taxon>
    </lineage>
</organism>
<dbReference type="PROSITE" id="PS50110">
    <property type="entry name" value="RESPONSE_REGULATORY"/>
    <property type="match status" value="1"/>
</dbReference>
<dbReference type="PANTHER" id="PTHR45339">
    <property type="entry name" value="HYBRID SIGNAL TRANSDUCTION HISTIDINE KINASE J"/>
    <property type="match status" value="1"/>
</dbReference>
<evidence type="ECO:0000259" key="16">
    <source>
        <dbReference type="PROSITE" id="PS50109"/>
    </source>
</evidence>
<dbReference type="PROSITE" id="PS50122">
    <property type="entry name" value="CHEB"/>
    <property type="match status" value="1"/>
</dbReference>
<dbReference type="SUPFAM" id="SSF47757">
    <property type="entry name" value="Chemotaxis receptor methyltransferase CheR, N-terminal domain"/>
    <property type="match status" value="1"/>
</dbReference>
<dbReference type="InterPro" id="IPR000780">
    <property type="entry name" value="CheR_MeTrfase"/>
</dbReference>
<dbReference type="Gene3D" id="3.30.565.10">
    <property type="entry name" value="Histidine kinase-like ATPase, C-terminal domain"/>
    <property type="match status" value="1"/>
</dbReference>
<dbReference type="CDD" id="cd00082">
    <property type="entry name" value="HisKA"/>
    <property type="match status" value="1"/>
</dbReference>